<dbReference type="AlphaFoldDB" id="A0A1T3NYV7"/>
<evidence type="ECO:0000256" key="1">
    <source>
        <dbReference type="SAM" id="Phobius"/>
    </source>
</evidence>
<keyword evidence="1" id="KW-1133">Transmembrane helix</keyword>
<keyword evidence="3" id="KW-1185">Reference proteome</keyword>
<gene>
    <name evidence="2" type="ORF">B4N89_14255</name>
</gene>
<proteinExistence type="predicted"/>
<evidence type="ECO:0000313" key="2">
    <source>
        <dbReference type="EMBL" id="OPC81944.1"/>
    </source>
</evidence>
<dbReference type="Proteomes" id="UP000190037">
    <property type="component" value="Unassembled WGS sequence"/>
</dbReference>
<accession>A0A1T3NYV7</accession>
<dbReference type="EMBL" id="MWQN01000001">
    <property type="protein sequence ID" value="OPC81944.1"/>
    <property type="molecule type" value="Genomic_DNA"/>
</dbReference>
<reference evidence="2 3" key="1">
    <citation type="submission" date="2017-03" db="EMBL/GenBank/DDBJ databases">
        <title>Draft genome sequence of Streptomyces scabrisporus NF3, endophyte isolated from Amphipterygium adstringens.</title>
        <authorList>
            <person name="Vazquez M."/>
            <person name="Ceapa C.D."/>
            <person name="Rodriguez Luna D."/>
            <person name="Sanchez Esquivel S."/>
        </authorList>
    </citation>
    <scope>NUCLEOTIDE SEQUENCE [LARGE SCALE GENOMIC DNA]</scope>
    <source>
        <strain evidence="2 3">NF3</strain>
    </source>
</reference>
<evidence type="ECO:0000313" key="3">
    <source>
        <dbReference type="Proteomes" id="UP000190037"/>
    </source>
</evidence>
<feature type="transmembrane region" description="Helical" evidence="1">
    <location>
        <begin position="71"/>
        <end position="88"/>
    </location>
</feature>
<dbReference type="RefSeq" id="WP_078976217.1">
    <property type="nucleotide sequence ID" value="NZ_MWQN01000001.1"/>
</dbReference>
<feature type="transmembrane region" description="Helical" evidence="1">
    <location>
        <begin position="35"/>
        <end position="59"/>
    </location>
</feature>
<protein>
    <submittedName>
        <fullName evidence="2">Uncharacterized protein</fullName>
    </submittedName>
</protein>
<dbReference type="STRING" id="159449.B4N89_14255"/>
<dbReference type="OrthoDB" id="4350732at2"/>
<keyword evidence="1" id="KW-0472">Membrane</keyword>
<keyword evidence="1" id="KW-0812">Transmembrane</keyword>
<comment type="caution">
    <text evidence="2">The sequence shown here is derived from an EMBL/GenBank/DDBJ whole genome shotgun (WGS) entry which is preliminary data.</text>
</comment>
<name>A0A1T3NYV7_9ACTN</name>
<organism evidence="2 3">
    <name type="scientific">Embleya scabrispora</name>
    <dbReference type="NCBI Taxonomy" id="159449"/>
    <lineage>
        <taxon>Bacteria</taxon>
        <taxon>Bacillati</taxon>
        <taxon>Actinomycetota</taxon>
        <taxon>Actinomycetes</taxon>
        <taxon>Kitasatosporales</taxon>
        <taxon>Streptomycetaceae</taxon>
        <taxon>Embleya</taxon>
    </lineage>
</organism>
<sequence>MDRRRRIPEALMADDWRKKFMERTVKTRTSSANWLALRVVHSNALTMLILGTAALFAVVLHVRGRARDGEFFALAIAAPWILAAYRHSRSCKPCPRQSGGG</sequence>